<dbReference type="Proteomes" id="UP000327468">
    <property type="component" value="Chromosome 25"/>
</dbReference>
<keyword evidence="1" id="KW-0732">Signal</keyword>
<protein>
    <submittedName>
        <fullName evidence="2">Uncharacterized protein</fullName>
    </submittedName>
</protein>
<comment type="caution">
    <text evidence="2">The sequence shown here is derived from an EMBL/GenBank/DDBJ whole genome shotgun (WGS) entry which is preliminary data.</text>
</comment>
<gene>
    <name evidence="2" type="ORF">PHYPO_G00149280</name>
</gene>
<accession>A0A5N5K423</accession>
<dbReference type="AlphaFoldDB" id="A0A5N5K423"/>
<name>A0A5N5K423_PANHP</name>
<reference evidence="2 3" key="1">
    <citation type="submission" date="2019-06" db="EMBL/GenBank/DDBJ databases">
        <title>A chromosome-scale genome assembly of the striped catfish, Pangasianodon hypophthalmus.</title>
        <authorList>
            <person name="Wen M."/>
            <person name="Zahm M."/>
            <person name="Roques C."/>
            <person name="Cabau C."/>
            <person name="Klopp C."/>
            <person name="Donnadieu C."/>
            <person name="Jouanno E."/>
            <person name="Avarre J.-C."/>
            <person name="Campet M."/>
            <person name="Ha T.T.T."/>
            <person name="Dugue R."/>
            <person name="Lampietro C."/>
            <person name="Louis A."/>
            <person name="Herpin A."/>
            <person name="Echchiki A."/>
            <person name="Berthelot C."/>
            <person name="Parey E."/>
            <person name="Roest-Crollius H."/>
            <person name="Braasch I."/>
            <person name="Postlethwait J."/>
            <person name="Bobe J."/>
            <person name="Montfort J."/>
            <person name="Bouchez O."/>
            <person name="Begum T."/>
            <person name="Schartl M."/>
            <person name="Guiguen Y."/>
        </authorList>
    </citation>
    <scope>NUCLEOTIDE SEQUENCE [LARGE SCALE GENOMIC DNA]</scope>
    <source>
        <strain evidence="2 3">Indonesia</strain>
        <tissue evidence="2">Blood</tissue>
    </source>
</reference>
<proteinExistence type="predicted"/>
<evidence type="ECO:0000313" key="3">
    <source>
        <dbReference type="Proteomes" id="UP000327468"/>
    </source>
</evidence>
<sequence>MFFKAPARALFSVTSSLSAFFLTCTPLCVPLKECEFKKQDDRRTFSGDIARAQRIVGKFQAPPPSSAVTYRTLEEREGEMNTGPHVFDMLYPASQDCSDTSPQHTLLHLHTSEDMWLEHRERERQ</sequence>
<dbReference type="EMBL" id="VFJC01000026">
    <property type="protein sequence ID" value="KAB5526229.1"/>
    <property type="molecule type" value="Genomic_DNA"/>
</dbReference>
<evidence type="ECO:0000256" key="1">
    <source>
        <dbReference type="SAM" id="SignalP"/>
    </source>
</evidence>
<feature type="signal peptide" evidence="1">
    <location>
        <begin position="1"/>
        <end position="30"/>
    </location>
</feature>
<keyword evidence="3" id="KW-1185">Reference proteome</keyword>
<feature type="chain" id="PRO_5024457136" evidence="1">
    <location>
        <begin position="31"/>
        <end position="125"/>
    </location>
</feature>
<evidence type="ECO:0000313" key="2">
    <source>
        <dbReference type="EMBL" id="KAB5526229.1"/>
    </source>
</evidence>
<organism evidence="2 3">
    <name type="scientific">Pangasianodon hypophthalmus</name>
    <name type="common">Striped catfish</name>
    <name type="synonym">Helicophagus hypophthalmus</name>
    <dbReference type="NCBI Taxonomy" id="310915"/>
    <lineage>
        <taxon>Eukaryota</taxon>
        <taxon>Metazoa</taxon>
        <taxon>Chordata</taxon>
        <taxon>Craniata</taxon>
        <taxon>Vertebrata</taxon>
        <taxon>Euteleostomi</taxon>
        <taxon>Actinopterygii</taxon>
        <taxon>Neopterygii</taxon>
        <taxon>Teleostei</taxon>
        <taxon>Ostariophysi</taxon>
        <taxon>Siluriformes</taxon>
        <taxon>Pangasiidae</taxon>
        <taxon>Pangasianodon</taxon>
    </lineage>
</organism>